<dbReference type="WBParaSite" id="PS1159_v2.g24055.t2">
    <property type="protein sequence ID" value="PS1159_v2.g24055.t2"/>
    <property type="gene ID" value="PS1159_v2.g24055"/>
</dbReference>
<dbReference type="Proteomes" id="UP000887580">
    <property type="component" value="Unplaced"/>
</dbReference>
<sequence>MSLPTLPAIGAEFPFNFLHAEIIKYFTQKHDENKTKRAEFLEHTRNNEETRLIQKDRELFNHFALRGNAETRLESLGFRVGYSLVEKVARDMPRLATELDTMKFICKEFWTNAFGKQVDNLRTNHQQVDNLRTNHQSIYVVQDNKFITISSFAEGTQYLKESAMYLCFPAGVVRGALANLGIKCVVSAAVETIPIVKFTIHLHKSS</sequence>
<name>A0AC35G5T1_9BILA</name>
<reference evidence="2" key="1">
    <citation type="submission" date="2022-11" db="UniProtKB">
        <authorList>
            <consortium name="WormBaseParasite"/>
        </authorList>
    </citation>
    <scope>IDENTIFICATION</scope>
</reference>
<accession>A0AC35G5T1</accession>
<organism evidence="1 2">
    <name type="scientific">Panagrolaimus sp. PS1159</name>
    <dbReference type="NCBI Taxonomy" id="55785"/>
    <lineage>
        <taxon>Eukaryota</taxon>
        <taxon>Metazoa</taxon>
        <taxon>Ecdysozoa</taxon>
        <taxon>Nematoda</taxon>
        <taxon>Chromadorea</taxon>
        <taxon>Rhabditida</taxon>
        <taxon>Tylenchina</taxon>
        <taxon>Panagrolaimomorpha</taxon>
        <taxon>Panagrolaimoidea</taxon>
        <taxon>Panagrolaimidae</taxon>
        <taxon>Panagrolaimus</taxon>
    </lineage>
</organism>
<proteinExistence type="predicted"/>
<evidence type="ECO:0000313" key="1">
    <source>
        <dbReference type="Proteomes" id="UP000887580"/>
    </source>
</evidence>
<protein>
    <submittedName>
        <fullName evidence="2">Trafficking protein particle complex subunit 6B</fullName>
    </submittedName>
</protein>
<evidence type="ECO:0000313" key="2">
    <source>
        <dbReference type="WBParaSite" id="PS1159_v2.g24055.t2"/>
    </source>
</evidence>